<evidence type="ECO:0000313" key="3">
    <source>
        <dbReference type="Proteomes" id="UP000326837"/>
    </source>
</evidence>
<name>A0A5K7XGW6_9BACT</name>
<dbReference type="RefSeq" id="WP_152100653.1">
    <property type="nucleotide sequence ID" value="NZ_AP021861.1"/>
</dbReference>
<proteinExistence type="predicted"/>
<gene>
    <name evidence="2" type="ORF">PLANPX_4849</name>
</gene>
<accession>A0A5K7XGW6</accession>
<reference evidence="3" key="1">
    <citation type="submission" date="2019-10" db="EMBL/GenBank/DDBJ databases">
        <title>Lacipirellula parvula gen. nov., sp. nov., representing a lineage of planctomycetes widespread in freshwater anoxic habitats, and description of the family Lacipirellulaceae.</title>
        <authorList>
            <person name="Dedysh S.N."/>
            <person name="Kulichevskaya I.S."/>
            <person name="Beletsky A.V."/>
            <person name="Rakitin A.L."/>
            <person name="Mardanov A.V."/>
            <person name="Ivanova A.A."/>
            <person name="Saltykova V.X."/>
            <person name="Rijpstra W.I.C."/>
            <person name="Sinninghe Damste J.S."/>
            <person name="Ravin N.V."/>
        </authorList>
    </citation>
    <scope>NUCLEOTIDE SEQUENCE [LARGE SCALE GENOMIC DNA]</scope>
    <source>
        <strain evidence="3">PX69</strain>
    </source>
</reference>
<dbReference type="EMBL" id="AP021861">
    <property type="protein sequence ID" value="BBO35237.1"/>
    <property type="molecule type" value="Genomic_DNA"/>
</dbReference>
<dbReference type="AlphaFoldDB" id="A0A5K7XGW6"/>
<keyword evidence="3" id="KW-1185">Reference proteome</keyword>
<feature type="signal peptide" evidence="1">
    <location>
        <begin position="1"/>
        <end position="27"/>
    </location>
</feature>
<evidence type="ECO:0000313" key="2">
    <source>
        <dbReference type="EMBL" id="BBO35237.1"/>
    </source>
</evidence>
<dbReference type="Proteomes" id="UP000326837">
    <property type="component" value="Chromosome"/>
</dbReference>
<dbReference type="KEGG" id="lpav:PLANPX_4849"/>
<dbReference type="InterPro" id="IPR018247">
    <property type="entry name" value="EF_Hand_1_Ca_BS"/>
</dbReference>
<keyword evidence="1" id="KW-0732">Signal</keyword>
<dbReference type="PROSITE" id="PS00018">
    <property type="entry name" value="EF_HAND_1"/>
    <property type="match status" value="1"/>
</dbReference>
<evidence type="ECO:0000256" key="1">
    <source>
        <dbReference type="SAM" id="SignalP"/>
    </source>
</evidence>
<sequence length="624" mass="61801">MTRLRLFIAATLAAVGLSIAASPQATAGFDIYWLPTGSSGWNSNANWSYTPGGAARPEGAPGAAFEEIGVINNGGTATLGTAIIQDVGGVSLGQAAADSGTLSITSGGVFNSVVSPSTTGAAAIGVAGTGTLNVSGTGSFAAASLSVAGQAASQATFSGNAAVAISGSSTISRNLRITGPNVNFNSATGVTFQGTSVLTHEITSGSGHSPVKSAASVALGGNLAVQFNGVTPTAGNSWNLVDAAAITGNFANATIGGPIQVTGAPAPALGSAYRLRQTAGGNNGQLLQVALETMLVLRVNRDTGELSIRNPLGAAVSQLDGYTITSPTIGSLLTSYKGISGAPAGNAGWEKAPGNSANGLAEFKPTGSFNVSAAGTSVTLGTGFSKTAVASKGLGVNGEDLQFTYHATGGAVVSGQIEYVGTQFLNNIALIVNTTTGIASLKNDSLTSLSIDGYSILSSTGALNGATWTSLADRAGTYPNWQESPTTTSALSETNPVAPLAIPAGQSISLGNIGNFATQAAKDGLSMKFILGNESTFRMATISFTSGAALAGDYDGNGRVDGADFLLWQRGGSPNPLSAGDLATWKSNFGATSAVGAAAAVPEPAACVLACVASLAVVAGRRRR</sequence>
<organism evidence="2 3">
    <name type="scientific">Lacipirellula parvula</name>
    <dbReference type="NCBI Taxonomy" id="2650471"/>
    <lineage>
        <taxon>Bacteria</taxon>
        <taxon>Pseudomonadati</taxon>
        <taxon>Planctomycetota</taxon>
        <taxon>Planctomycetia</taxon>
        <taxon>Pirellulales</taxon>
        <taxon>Lacipirellulaceae</taxon>
        <taxon>Lacipirellula</taxon>
    </lineage>
</organism>
<feature type="chain" id="PRO_5024971957" evidence="1">
    <location>
        <begin position="28"/>
        <end position="624"/>
    </location>
</feature>
<protein>
    <submittedName>
        <fullName evidence="2">Uncharacterized protein</fullName>
    </submittedName>
</protein>